<evidence type="ECO:0008006" key="4">
    <source>
        <dbReference type="Google" id="ProtNLM"/>
    </source>
</evidence>
<name>A0A7J6FH52_CANSA</name>
<evidence type="ECO:0000256" key="1">
    <source>
        <dbReference type="SAM" id="MobiDB-lite"/>
    </source>
</evidence>
<dbReference type="PANTHER" id="PTHR31286:SF167">
    <property type="entry name" value="OS09G0268800 PROTEIN"/>
    <property type="match status" value="1"/>
</dbReference>
<reference evidence="2 3" key="1">
    <citation type="journal article" date="2020" name="bioRxiv">
        <title>Sequence and annotation of 42 cannabis genomes reveals extensive copy number variation in cannabinoid synthesis and pathogen resistance genes.</title>
        <authorList>
            <person name="Mckernan K.J."/>
            <person name="Helbert Y."/>
            <person name="Kane L.T."/>
            <person name="Ebling H."/>
            <person name="Zhang L."/>
            <person name="Liu B."/>
            <person name="Eaton Z."/>
            <person name="Mclaughlin S."/>
            <person name="Kingan S."/>
            <person name="Baybayan P."/>
            <person name="Concepcion G."/>
            <person name="Jordan M."/>
            <person name="Riva A."/>
            <person name="Barbazuk W."/>
            <person name="Harkins T."/>
        </authorList>
    </citation>
    <scope>NUCLEOTIDE SEQUENCE [LARGE SCALE GENOMIC DNA]</scope>
    <source>
        <strain evidence="3">cv. Jamaican Lion 4</strain>
        <tissue evidence="2">Leaf</tissue>
    </source>
</reference>
<evidence type="ECO:0000313" key="2">
    <source>
        <dbReference type="EMBL" id="KAF4370022.1"/>
    </source>
</evidence>
<dbReference type="EMBL" id="JAATIP010000120">
    <property type="protein sequence ID" value="KAF4370022.1"/>
    <property type="molecule type" value="Genomic_DNA"/>
</dbReference>
<organism evidence="2 3">
    <name type="scientific">Cannabis sativa</name>
    <name type="common">Hemp</name>
    <name type="synonym">Marijuana</name>
    <dbReference type="NCBI Taxonomy" id="3483"/>
    <lineage>
        <taxon>Eukaryota</taxon>
        <taxon>Viridiplantae</taxon>
        <taxon>Streptophyta</taxon>
        <taxon>Embryophyta</taxon>
        <taxon>Tracheophyta</taxon>
        <taxon>Spermatophyta</taxon>
        <taxon>Magnoliopsida</taxon>
        <taxon>eudicotyledons</taxon>
        <taxon>Gunneridae</taxon>
        <taxon>Pentapetalae</taxon>
        <taxon>rosids</taxon>
        <taxon>fabids</taxon>
        <taxon>Rosales</taxon>
        <taxon>Cannabaceae</taxon>
        <taxon>Cannabis</taxon>
    </lineage>
</organism>
<dbReference type="InterPro" id="IPR040256">
    <property type="entry name" value="At4g02000-like"/>
</dbReference>
<dbReference type="PANTHER" id="PTHR31286">
    <property type="entry name" value="GLYCINE-RICH CELL WALL STRUCTURAL PROTEIN 1.8-LIKE"/>
    <property type="match status" value="1"/>
</dbReference>
<proteinExistence type="predicted"/>
<dbReference type="AlphaFoldDB" id="A0A7J6FH52"/>
<dbReference type="Proteomes" id="UP000525078">
    <property type="component" value="Unassembled WGS sequence"/>
</dbReference>
<accession>A0A7J6FH52</accession>
<evidence type="ECO:0000313" key="3">
    <source>
        <dbReference type="Proteomes" id="UP000525078"/>
    </source>
</evidence>
<feature type="region of interest" description="Disordered" evidence="1">
    <location>
        <begin position="373"/>
        <end position="399"/>
    </location>
</feature>
<gene>
    <name evidence="2" type="ORF">F8388_015818</name>
</gene>
<comment type="caution">
    <text evidence="2">The sequence shown here is derived from an EMBL/GenBank/DDBJ whole genome shotgun (WGS) entry which is preliminary data.</text>
</comment>
<protein>
    <recommendedName>
        <fullName evidence="4">DUF4283 domain-containing protein</fullName>
    </recommendedName>
</protein>
<sequence>MQPPISPYRDSHLLHLQKSHGSPSPPHPFMHSIPNAILKWRRIIALMLGRRGSRPPSARMDLASPRLPRSVYSRMCSLSSDHPLLKAMKEDWVARCPFSFSEYHSGLFLVQFGCEGDRRRVMEGQPWHFDRSLMIFAIPDAFDTIIPTQLCYIPLWVQVHYVSFGSRSYGLAQFVANTIGDLIEVHLASLCDVVTPSMRVRVLLDTTKPLHRGLNVHLRKLSLTKWLKLLYEGIHNYCYHCGKLDHTFNKCEKFLHHCDHHPFPPSLSYKDTLRAPAKSIYKKSIFELSTSIPFEEQPSLSNTGHASLQGNVDHFTVLTMAEPTLPTVNPPPHTTFVHSPTLPVPMTTISTQPLSTHSTVHCPLPSRPIMTSTITPSTSKGKAPMYPEPSRPLSINPPLSTLRIIDTPSAPTTTRKRYFTRQNCQVAKCMWD</sequence>